<dbReference type="OrthoDB" id="5842926at2759"/>
<sequence length="414" mass="46664">YVAVTNIPNDYHASDLRAHFSALVESRSFICFHFRHRPEKSPEPSEGSNFPDSKGPKYHSAMNKSIKTKSGKRCCIVKLFRNQLRQLLKHNGNNWTDAIGVMSEGVCKVTSITLTKSISSKDVESDAIDEAKLLQMPELNPPDKMPNGNVGTPTLVFLDMIQNCLLPHNFIKKLQLKFPKSEGRRLYSNVEFDYCTRPGLSDSIIGKRQNKLLHKLSSEQSVTANSQESIAEHFQKPTQCQIASSRDNSVVSDMQPGVRHSEESCDSKTQPSASGSTILPCSQSDKEMAASCEPLSSNVPILDTKNSPFKHPSQMASSSLSAQERRRKQKADRQETRKLMAEGIEERLIAIEGRYHNDEDAEEWDRHEASEDDPSNQERNKERLYETEEETPWEKGGPGVVFYTDANFWQAREG</sequence>
<gene>
    <name evidence="2" type="ORF">EGW08_022973</name>
</gene>
<dbReference type="GO" id="GO:0032480">
    <property type="term" value="P:negative regulation of type I interferon production"/>
    <property type="evidence" value="ECO:0007669"/>
    <property type="project" value="InterPro"/>
</dbReference>
<feature type="region of interest" description="Disordered" evidence="1">
    <location>
        <begin position="302"/>
        <end position="336"/>
    </location>
</feature>
<feature type="region of interest" description="Disordered" evidence="1">
    <location>
        <begin position="37"/>
        <end position="61"/>
    </location>
</feature>
<dbReference type="AlphaFoldDB" id="A0A433SJM3"/>
<dbReference type="GO" id="GO:0039536">
    <property type="term" value="P:negative regulation of RIG-I signaling pathway"/>
    <property type="evidence" value="ECO:0007669"/>
    <property type="project" value="InterPro"/>
</dbReference>
<dbReference type="PANTHER" id="PTHR14390:SF2">
    <property type="entry name" value="G PATCH DOMAIN-CONTAINING PROTEIN 3"/>
    <property type="match status" value="1"/>
</dbReference>
<dbReference type="Proteomes" id="UP000271974">
    <property type="component" value="Unassembled WGS sequence"/>
</dbReference>
<protein>
    <submittedName>
        <fullName evidence="2">Uncharacterized protein</fullName>
    </submittedName>
</protein>
<evidence type="ECO:0000256" key="1">
    <source>
        <dbReference type="SAM" id="MobiDB-lite"/>
    </source>
</evidence>
<reference evidence="2 3" key="1">
    <citation type="submission" date="2019-01" db="EMBL/GenBank/DDBJ databases">
        <title>A draft genome assembly of the solar-powered sea slug Elysia chlorotica.</title>
        <authorList>
            <person name="Cai H."/>
            <person name="Li Q."/>
            <person name="Fang X."/>
            <person name="Li J."/>
            <person name="Curtis N.E."/>
            <person name="Altenburger A."/>
            <person name="Shibata T."/>
            <person name="Feng M."/>
            <person name="Maeda T."/>
            <person name="Schwartz J.A."/>
            <person name="Shigenobu S."/>
            <person name="Lundholm N."/>
            <person name="Nishiyama T."/>
            <person name="Yang H."/>
            <person name="Hasebe M."/>
            <person name="Li S."/>
            <person name="Pierce S.K."/>
            <person name="Wang J."/>
        </authorList>
    </citation>
    <scope>NUCLEOTIDE SEQUENCE [LARGE SCALE GENOMIC DNA]</scope>
    <source>
        <strain evidence="2">EC2010</strain>
        <tissue evidence="2">Whole organism of an adult</tissue>
    </source>
</reference>
<feature type="region of interest" description="Disordered" evidence="1">
    <location>
        <begin position="355"/>
        <end position="400"/>
    </location>
</feature>
<organism evidence="2 3">
    <name type="scientific">Elysia chlorotica</name>
    <name type="common">Eastern emerald elysia</name>
    <name type="synonym">Sea slug</name>
    <dbReference type="NCBI Taxonomy" id="188477"/>
    <lineage>
        <taxon>Eukaryota</taxon>
        <taxon>Metazoa</taxon>
        <taxon>Spiralia</taxon>
        <taxon>Lophotrochozoa</taxon>
        <taxon>Mollusca</taxon>
        <taxon>Gastropoda</taxon>
        <taxon>Heterobranchia</taxon>
        <taxon>Euthyneura</taxon>
        <taxon>Panpulmonata</taxon>
        <taxon>Sacoglossa</taxon>
        <taxon>Placobranchoidea</taxon>
        <taxon>Plakobranchidae</taxon>
        <taxon>Elysia</taxon>
    </lineage>
</organism>
<dbReference type="PANTHER" id="PTHR14390">
    <property type="entry name" value="G PATCH DOMAIN CONTAINING PROTEIN 3"/>
    <property type="match status" value="1"/>
</dbReference>
<feature type="non-terminal residue" evidence="2">
    <location>
        <position position="1"/>
    </location>
</feature>
<feature type="compositionally biased region" description="Polar residues" evidence="1">
    <location>
        <begin position="236"/>
        <end position="252"/>
    </location>
</feature>
<feature type="non-terminal residue" evidence="2">
    <location>
        <position position="414"/>
    </location>
</feature>
<feature type="compositionally biased region" description="Basic and acidic residues" evidence="1">
    <location>
        <begin position="376"/>
        <end position="386"/>
    </location>
</feature>
<dbReference type="EMBL" id="RQTK01001753">
    <property type="protein sequence ID" value="RUS69268.1"/>
    <property type="molecule type" value="Genomic_DNA"/>
</dbReference>
<name>A0A433SJM3_ELYCH</name>
<dbReference type="GO" id="GO:0045893">
    <property type="term" value="P:positive regulation of DNA-templated transcription"/>
    <property type="evidence" value="ECO:0007669"/>
    <property type="project" value="TreeGrafter"/>
</dbReference>
<feature type="region of interest" description="Disordered" evidence="1">
    <location>
        <begin position="227"/>
        <end position="280"/>
    </location>
</feature>
<comment type="caution">
    <text evidence="2">The sequence shown here is derived from an EMBL/GenBank/DDBJ whole genome shotgun (WGS) entry which is preliminary data.</text>
</comment>
<proteinExistence type="predicted"/>
<evidence type="ECO:0000313" key="2">
    <source>
        <dbReference type="EMBL" id="RUS69268.1"/>
    </source>
</evidence>
<feature type="compositionally biased region" description="Basic and acidic residues" evidence="1">
    <location>
        <begin position="355"/>
        <end position="369"/>
    </location>
</feature>
<accession>A0A433SJM3</accession>
<keyword evidence="3" id="KW-1185">Reference proteome</keyword>
<dbReference type="InterPro" id="IPR040341">
    <property type="entry name" value="GPATCH3"/>
</dbReference>
<evidence type="ECO:0000313" key="3">
    <source>
        <dbReference type="Proteomes" id="UP000271974"/>
    </source>
</evidence>
<feature type="compositionally biased region" description="Polar residues" evidence="1">
    <location>
        <begin position="267"/>
        <end position="280"/>
    </location>
</feature>